<feature type="compositionally biased region" description="Low complexity" evidence="11">
    <location>
        <begin position="71"/>
        <end position="81"/>
    </location>
</feature>
<dbReference type="Proteomes" id="UP001177023">
    <property type="component" value="Unassembled WGS sequence"/>
</dbReference>
<evidence type="ECO:0000256" key="1">
    <source>
        <dbReference type="ARBA" id="ARBA00004141"/>
    </source>
</evidence>
<keyword evidence="8 12" id="KW-1133">Transmembrane helix</keyword>
<dbReference type="GO" id="GO:0016567">
    <property type="term" value="P:protein ubiquitination"/>
    <property type="evidence" value="ECO:0007669"/>
    <property type="project" value="TreeGrafter"/>
</dbReference>
<evidence type="ECO:0000259" key="13">
    <source>
        <dbReference type="PROSITE" id="PS50089"/>
    </source>
</evidence>
<dbReference type="Gene3D" id="3.30.40.10">
    <property type="entry name" value="Zinc/RING finger domain, C3HC4 (zinc finger)"/>
    <property type="match status" value="1"/>
</dbReference>
<proteinExistence type="predicted"/>
<evidence type="ECO:0000256" key="12">
    <source>
        <dbReference type="SAM" id="Phobius"/>
    </source>
</evidence>
<name>A0AA36D006_9BILA</name>
<keyword evidence="6" id="KW-0833">Ubl conjugation pathway</keyword>
<feature type="transmembrane region" description="Helical" evidence="12">
    <location>
        <begin position="152"/>
        <end position="174"/>
    </location>
</feature>
<evidence type="ECO:0008006" key="17">
    <source>
        <dbReference type="Google" id="ProtNLM"/>
    </source>
</evidence>
<keyword evidence="5 10" id="KW-0863">Zinc-finger</keyword>
<sequence length="243" mass="27324">MSLGQERSQNSRSSRNATPNAPHSTVSGHRREVDTASLASTQASPTHLHTARSNAPRSGYSPFVSLPHNPSRPGSPSSTSSLDRRACRICQSETGDMVRPCGCAGTMGDIHETCLSKWVTQSHRDSCEICHENYARSGAVFKRIRQWEKPKFDALDVISLAILGGLGSCLYYLWLLMQERLFKERIFIHELPMRSDDYGRIILSLLIVVLMCGMIVLFVSQLLAYVHRQQEIRFINKKRTDMS</sequence>
<dbReference type="PANTHER" id="PTHR46065:SF3">
    <property type="entry name" value="FI20425P1"/>
    <property type="match status" value="1"/>
</dbReference>
<protein>
    <recommendedName>
        <fullName evidence="17">RING-CH-type domain-containing protein</fullName>
    </recommendedName>
</protein>
<evidence type="ECO:0000256" key="7">
    <source>
        <dbReference type="ARBA" id="ARBA00022833"/>
    </source>
</evidence>
<keyword evidence="9 12" id="KW-0472">Membrane</keyword>
<keyword evidence="2" id="KW-0808">Transferase</keyword>
<keyword evidence="3 12" id="KW-0812">Transmembrane</keyword>
<feature type="domain" description="RING-type" evidence="13">
    <location>
        <begin position="87"/>
        <end position="131"/>
    </location>
</feature>
<accession>A0AA36D006</accession>
<dbReference type="InterPro" id="IPR001841">
    <property type="entry name" value="Znf_RING"/>
</dbReference>
<dbReference type="EMBL" id="CATQJA010002653">
    <property type="protein sequence ID" value="CAJ0578196.1"/>
    <property type="molecule type" value="Genomic_DNA"/>
</dbReference>
<dbReference type="InterPro" id="IPR011016">
    <property type="entry name" value="Znf_RING-CH"/>
</dbReference>
<evidence type="ECO:0000256" key="9">
    <source>
        <dbReference type="ARBA" id="ARBA00023136"/>
    </source>
</evidence>
<evidence type="ECO:0000256" key="10">
    <source>
        <dbReference type="PROSITE-ProRule" id="PRU00175"/>
    </source>
</evidence>
<feature type="compositionally biased region" description="Polar residues" evidence="11">
    <location>
        <begin position="37"/>
        <end position="56"/>
    </location>
</feature>
<evidence type="ECO:0000256" key="11">
    <source>
        <dbReference type="SAM" id="MobiDB-lite"/>
    </source>
</evidence>
<feature type="non-terminal residue" evidence="15">
    <location>
        <position position="1"/>
    </location>
</feature>
<dbReference type="PROSITE" id="PS50089">
    <property type="entry name" value="ZF_RING_2"/>
    <property type="match status" value="1"/>
</dbReference>
<dbReference type="SUPFAM" id="SSF57850">
    <property type="entry name" value="RING/U-box"/>
    <property type="match status" value="1"/>
</dbReference>
<feature type="transmembrane region" description="Helical" evidence="12">
    <location>
        <begin position="201"/>
        <end position="226"/>
    </location>
</feature>
<keyword evidence="16" id="KW-1185">Reference proteome</keyword>
<dbReference type="AlphaFoldDB" id="A0AA36D006"/>
<evidence type="ECO:0000256" key="6">
    <source>
        <dbReference type="ARBA" id="ARBA00022786"/>
    </source>
</evidence>
<feature type="compositionally biased region" description="Low complexity" evidence="11">
    <location>
        <begin position="7"/>
        <end position="16"/>
    </location>
</feature>
<feature type="domain" description="RING-CH-type" evidence="14">
    <location>
        <begin position="79"/>
        <end position="137"/>
    </location>
</feature>
<evidence type="ECO:0000313" key="15">
    <source>
        <dbReference type="EMBL" id="CAJ0578196.1"/>
    </source>
</evidence>
<evidence type="ECO:0000256" key="8">
    <source>
        <dbReference type="ARBA" id="ARBA00022989"/>
    </source>
</evidence>
<evidence type="ECO:0000256" key="2">
    <source>
        <dbReference type="ARBA" id="ARBA00022679"/>
    </source>
</evidence>
<evidence type="ECO:0000313" key="16">
    <source>
        <dbReference type="Proteomes" id="UP001177023"/>
    </source>
</evidence>
<reference evidence="15" key="1">
    <citation type="submission" date="2023-06" db="EMBL/GenBank/DDBJ databases">
        <authorList>
            <person name="Delattre M."/>
        </authorList>
    </citation>
    <scope>NUCLEOTIDE SEQUENCE</scope>
    <source>
        <strain evidence="15">AF72</strain>
    </source>
</reference>
<dbReference type="GO" id="GO:0016020">
    <property type="term" value="C:membrane"/>
    <property type="evidence" value="ECO:0007669"/>
    <property type="project" value="UniProtKB-SubCell"/>
</dbReference>
<evidence type="ECO:0000256" key="3">
    <source>
        <dbReference type="ARBA" id="ARBA00022692"/>
    </source>
</evidence>
<dbReference type="PROSITE" id="PS51292">
    <property type="entry name" value="ZF_RING_CH"/>
    <property type="match status" value="1"/>
</dbReference>
<feature type="compositionally biased region" description="Polar residues" evidence="11">
    <location>
        <begin position="17"/>
        <end position="27"/>
    </location>
</feature>
<organism evidence="15 16">
    <name type="scientific">Mesorhabditis spiculigera</name>
    <dbReference type="NCBI Taxonomy" id="96644"/>
    <lineage>
        <taxon>Eukaryota</taxon>
        <taxon>Metazoa</taxon>
        <taxon>Ecdysozoa</taxon>
        <taxon>Nematoda</taxon>
        <taxon>Chromadorea</taxon>
        <taxon>Rhabditida</taxon>
        <taxon>Rhabditina</taxon>
        <taxon>Rhabditomorpha</taxon>
        <taxon>Rhabditoidea</taxon>
        <taxon>Rhabditidae</taxon>
        <taxon>Mesorhabditinae</taxon>
        <taxon>Mesorhabditis</taxon>
    </lineage>
</organism>
<evidence type="ECO:0000256" key="5">
    <source>
        <dbReference type="ARBA" id="ARBA00022771"/>
    </source>
</evidence>
<comment type="caution">
    <text evidence="15">The sequence shown here is derived from an EMBL/GenBank/DDBJ whole genome shotgun (WGS) entry which is preliminary data.</text>
</comment>
<dbReference type="InterPro" id="IPR013083">
    <property type="entry name" value="Znf_RING/FYVE/PHD"/>
</dbReference>
<dbReference type="GO" id="GO:0004842">
    <property type="term" value="F:ubiquitin-protein transferase activity"/>
    <property type="evidence" value="ECO:0007669"/>
    <property type="project" value="TreeGrafter"/>
</dbReference>
<dbReference type="Pfam" id="PF12906">
    <property type="entry name" value="RINGv"/>
    <property type="match status" value="1"/>
</dbReference>
<dbReference type="PANTHER" id="PTHR46065">
    <property type="entry name" value="E3 UBIQUITIN-PROTEIN LIGASE MARCH 2/3 FAMILY MEMBER"/>
    <property type="match status" value="1"/>
</dbReference>
<keyword evidence="7" id="KW-0862">Zinc</keyword>
<comment type="subcellular location">
    <subcellularLocation>
        <location evidence="1">Membrane</location>
        <topology evidence="1">Multi-pass membrane protein</topology>
    </subcellularLocation>
</comment>
<keyword evidence="4" id="KW-0479">Metal-binding</keyword>
<dbReference type="SMART" id="SM00744">
    <property type="entry name" value="RINGv"/>
    <property type="match status" value="1"/>
</dbReference>
<evidence type="ECO:0000256" key="4">
    <source>
        <dbReference type="ARBA" id="ARBA00022723"/>
    </source>
</evidence>
<feature type="region of interest" description="Disordered" evidence="11">
    <location>
        <begin position="1"/>
        <end position="82"/>
    </location>
</feature>
<dbReference type="GO" id="GO:0008270">
    <property type="term" value="F:zinc ion binding"/>
    <property type="evidence" value="ECO:0007669"/>
    <property type="project" value="UniProtKB-KW"/>
</dbReference>
<evidence type="ECO:0000259" key="14">
    <source>
        <dbReference type="PROSITE" id="PS51292"/>
    </source>
</evidence>
<gene>
    <name evidence="15" type="ORF">MSPICULIGERA_LOCUS16457</name>
</gene>